<evidence type="ECO:0000313" key="1">
    <source>
        <dbReference type="EMBL" id="SBP76379.1"/>
    </source>
</evidence>
<dbReference type="EMBL" id="HADZ01012438">
    <property type="protein sequence ID" value="SBP76379.1"/>
    <property type="molecule type" value="Transcribed_RNA"/>
</dbReference>
<protein>
    <submittedName>
        <fullName evidence="1">Calcium channel, voltage-dependent, T type, alpha 1I subunit</fullName>
    </submittedName>
</protein>
<name>A0A1A8C9T0_NOTKA</name>
<reference evidence="1" key="2">
    <citation type="submission" date="2016-06" db="EMBL/GenBank/DDBJ databases">
        <title>The genome of a short-lived fish provides insights into sex chromosome evolution and the genetic control of aging.</title>
        <authorList>
            <person name="Reichwald K."/>
            <person name="Felder M."/>
            <person name="Petzold A."/>
            <person name="Koch P."/>
            <person name="Groth M."/>
            <person name="Platzer M."/>
        </authorList>
    </citation>
    <scope>NUCLEOTIDE SEQUENCE</scope>
    <source>
        <tissue evidence="1">Brain</tissue>
    </source>
</reference>
<accession>A0A1A8C9T0</accession>
<feature type="non-terminal residue" evidence="1">
    <location>
        <position position="101"/>
    </location>
</feature>
<sequence length="101" mass="11582">MVWQTETRLYVLRITQISMLYFSPEPKRQFEILKRSSNSRCISSAYHHRGRLESNNVQCDALPLPIHRTVIIVGKDLLSFLVGMVVVGFDRTTSPLETDSS</sequence>
<proteinExistence type="predicted"/>
<reference evidence="1" key="1">
    <citation type="submission" date="2016-05" db="EMBL/GenBank/DDBJ databases">
        <authorList>
            <person name="Lavstsen T."/>
            <person name="Jespersen J.S."/>
        </authorList>
    </citation>
    <scope>NUCLEOTIDE SEQUENCE</scope>
    <source>
        <tissue evidence="1">Brain</tissue>
    </source>
</reference>
<organism evidence="1">
    <name type="scientific">Nothobranchius kadleci</name>
    <name type="common">African annual killifish</name>
    <dbReference type="NCBI Taxonomy" id="1051664"/>
    <lineage>
        <taxon>Eukaryota</taxon>
        <taxon>Metazoa</taxon>
        <taxon>Chordata</taxon>
        <taxon>Craniata</taxon>
        <taxon>Vertebrata</taxon>
        <taxon>Euteleostomi</taxon>
        <taxon>Actinopterygii</taxon>
        <taxon>Neopterygii</taxon>
        <taxon>Teleostei</taxon>
        <taxon>Neoteleostei</taxon>
        <taxon>Acanthomorphata</taxon>
        <taxon>Ovalentaria</taxon>
        <taxon>Atherinomorphae</taxon>
        <taxon>Cyprinodontiformes</taxon>
        <taxon>Nothobranchiidae</taxon>
        <taxon>Nothobranchius</taxon>
    </lineage>
</organism>
<gene>
    <name evidence="1" type="primary">CACNA1I</name>
</gene>
<dbReference type="AlphaFoldDB" id="A0A1A8C9T0"/>